<proteinExistence type="predicted"/>
<dbReference type="InterPro" id="IPR025368">
    <property type="entry name" value="DUF4272"/>
</dbReference>
<protein>
    <submittedName>
        <fullName evidence="1">Uncharacterized protein DUF4272</fullName>
    </submittedName>
</protein>
<evidence type="ECO:0000313" key="2">
    <source>
        <dbReference type="Proteomes" id="UP000247612"/>
    </source>
</evidence>
<gene>
    <name evidence="1" type="ORF">DES51_10770</name>
</gene>
<dbReference type="AlphaFoldDB" id="A0A318KLA1"/>
<dbReference type="EMBL" id="QJKH01000007">
    <property type="protein sequence ID" value="PXX78529.1"/>
    <property type="molecule type" value="Genomic_DNA"/>
</dbReference>
<keyword evidence="2" id="KW-1185">Reference proteome</keyword>
<sequence length="396" mass="45215">MSERQDAVITLYSVIKNDDLILEAFKKAFADFTIDVLYADHAMKLILQDNSEIELHIIDDEKEMRGQTDGMMNFFAQAPLNNEELMASVMQQIQLFNHITGVNFQLDAQEARTNAIMECLFAAARSTSSIVLYPSMSLFTPDAKLLLSIEGASDLETWRPIAHQSILDEERVYDAEDKQNFIDVTDEIKKRGYPAIASMLPIQLSLDTVELPSVETIAKRLLCIFATSVMAECELMEDGSYAFGVQEFSRLKDQFAFVDALSEREKAFVMEAAEEQEAIQFSWRYECAAVLLWALGLYGLDATYESVCNVSEMSKIIRSYSSFDELCKAAKLRSKREILNMHTRALYYDWTCVEARIKHIELENLESGVVQEHHYALNWLCNANHTRDWDQISCNT</sequence>
<evidence type="ECO:0000313" key="1">
    <source>
        <dbReference type="EMBL" id="PXX78529.1"/>
    </source>
</evidence>
<accession>A0A318KLA1</accession>
<dbReference type="RefSeq" id="WP_022939259.1">
    <property type="nucleotide sequence ID" value="NZ_CABKRQ010000008.1"/>
</dbReference>
<dbReference type="STRING" id="1034346.GCA_000313565_02983"/>
<comment type="caution">
    <text evidence="1">The sequence shown here is derived from an EMBL/GenBank/DDBJ whole genome shotgun (WGS) entry which is preliminary data.</text>
</comment>
<reference evidence="1 2" key="1">
    <citation type="submission" date="2018-05" db="EMBL/GenBank/DDBJ databases">
        <title>Genomic Encyclopedia of Type Strains, Phase IV (KMG-IV): sequencing the most valuable type-strain genomes for metagenomic binning, comparative biology and taxonomic classification.</title>
        <authorList>
            <person name="Goeker M."/>
        </authorList>
    </citation>
    <scope>NUCLEOTIDE SEQUENCE [LARGE SCALE GENOMIC DNA]</scope>
    <source>
        <strain evidence="1 2">JC118</strain>
    </source>
</reference>
<organism evidence="1 2">
    <name type="scientific">Dielma fastidiosa</name>
    <dbReference type="NCBI Taxonomy" id="1034346"/>
    <lineage>
        <taxon>Bacteria</taxon>
        <taxon>Bacillati</taxon>
        <taxon>Bacillota</taxon>
        <taxon>Erysipelotrichia</taxon>
        <taxon>Erysipelotrichales</taxon>
        <taxon>Erysipelotrichaceae</taxon>
        <taxon>Dielma</taxon>
    </lineage>
</organism>
<name>A0A318KLA1_9FIRM</name>
<dbReference type="Pfam" id="PF14094">
    <property type="entry name" value="DUF4272"/>
    <property type="match status" value="1"/>
</dbReference>
<dbReference type="Proteomes" id="UP000247612">
    <property type="component" value="Unassembled WGS sequence"/>
</dbReference>
<dbReference type="OrthoDB" id="4399984at2"/>